<feature type="repeat" description="WD" evidence="3">
    <location>
        <begin position="160"/>
        <end position="193"/>
    </location>
</feature>
<dbReference type="CDD" id="cd00200">
    <property type="entry name" value="WD40"/>
    <property type="match status" value="1"/>
</dbReference>
<dbReference type="PANTHER" id="PTHR19848">
    <property type="entry name" value="WD40 REPEAT PROTEIN"/>
    <property type="match status" value="1"/>
</dbReference>
<reference evidence="4 5" key="1">
    <citation type="submission" date="2020-10" db="EMBL/GenBank/DDBJ databases">
        <title>Connecting structure to function with the recovery of over 1000 high-quality activated sludge metagenome-assembled genomes encoding full-length rRNA genes using long-read sequencing.</title>
        <authorList>
            <person name="Singleton C.M."/>
            <person name="Petriglieri F."/>
            <person name="Kristensen J.M."/>
            <person name="Kirkegaard R.H."/>
            <person name="Michaelsen T.Y."/>
            <person name="Andersen M.H."/>
            <person name="Karst S.M."/>
            <person name="Dueholm M.S."/>
            <person name="Nielsen P.H."/>
            <person name="Albertsen M."/>
        </authorList>
    </citation>
    <scope>NUCLEOTIDE SEQUENCE [LARGE SCALE GENOMIC DNA]</scope>
    <source>
        <strain evidence="4">Ribe_18-Q3-R11-54_BAT3C.373</strain>
    </source>
</reference>
<dbReference type="PROSITE" id="PS50082">
    <property type="entry name" value="WD_REPEATS_2"/>
    <property type="match status" value="3"/>
</dbReference>
<sequence>MKIYWIIIFTFICSIGVQSQSLIWSKKSNPYFNSINSIAFNGDGTKVISGTDCHPAAIRMFDVNTGTLLWDYEVGSNFMCIMGIGFSSNNHYIASIEELGNILIFDNTKAIPTLINTIKTGASYGFSIAFSPNGKELAVGCSNGKLKTYDISTGQPISDINAHLNFVNSVAYSLDGTKIVSGGADDKIKTWDLTGKLLNTYTGHVSDVNFVKFTPDSKSIISASSDKKIKIWDANSSTLIQTISGHRNAVNQIDISPDGTKIVSASSDSTCKIWEFATGKMISSFGISDSGKINAVSWSPIGDKICTGNAISDMSLWNVSGLLKTADTHAEFTFEISPNPLSRLSHIDLPNGLIPKYYRIIDVVGNEQQFTTDLALKSAICALKPGNYILQITCQDQKSALKRFTKI</sequence>
<dbReference type="Proteomes" id="UP000808349">
    <property type="component" value="Unassembled WGS sequence"/>
</dbReference>
<organism evidence="4 5">
    <name type="scientific">Candidatus Defluviibacterium haderslevense</name>
    <dbReference type="NCBI Taxonomy" id="2981993"/>
    <lineage>
        <taxon>Bacteria</taxon>
        <taxon>Pseudomonadati</taxon>
        <taxon>Bacteroidota</taxon>
        <taxon>Saprospiria</taxon>
        <taxon>Saprospirales</taxon>
        <taxon>Saprospiraceae</taxon>
        <taxon>Candidatus Defluviibacterium</taxon>
    </lineage>
</organism>
<proteinExistence type="predicted"/>
<feature type="repeat" description="WD" evidence="3">
    <location>
        <begin position="201"/>
        <end position="242"/>
    </location>
</feature>
<feature type="repeat" description="WD" evidence="3">
    <location>
        <begin position="243"/>
        <end position="284"/>
    </location>
</feature>
<evidence type="ECO:0000256" key="3">
    <source>
        <dbReference type="PROSITE-ProRule" id="PRU00221"/>
    </source>
</evidence>
<dbReference type="PRINTS" id="PR00320">
    <property type="entry name" value="GPROTEINBRPT"/>
</dbReference>
<evidence type="ECO:0000313" key="5">
    <source>
        <dbReference type="Proteomes" id="UP000808349"/>
    </source>
</evidence>
<dbReference type="AlphaFoldDB" id="A0A9D7SB69"/>
<dbReference type="EMBL" id="JADKFW010000016">
    <property type="protein sequence ID" value="MBK9719163.1"/>
    <property type="molecule type" value="Genomic_DNA"/>
</dbReference>
<evidence type="ECO:0000256" key="2">
    <source>
        <dbReference type="ARBA" id="ARBA00022737"/>
    </source>
</evidence>
<comment type="caution">
    <text evidence="4">The sequence shown here is derived from an EMBL/GenBank/DDBJ whole genome shotgun (WGS) entry which is preliminary data.</text>
</comment>
<accession>A0A9D7SB69</accession>
<dbReference type="InterPro" id="IPR015943">
    <property type="entry name" value="WD40/YVTN_repeat-like_dom_sf"/>
</dbReference>
<dbReference type="InterPro" id="IPR001680">
    <property type="entry name" value="WD40_rpt"/>
</dbReference>
<dbReference type="InterPro" id="IPR011047">
    <property type="entry name" value="Quinoprotein_ADH-like_sf"/>
</dbReference>
<dbReference type="PROSITE" id="PS00678">
    <property type="entry name" value="WD_REPEATS_1"/>
    <property type="match status" value="3"/>
</dbReference>
<keyword evidence="1 3" id="KW-0853">WD repeat</keyword>
<dbReference type="Pfam" id="PF00400">
    <property type="entry name" value="WD40"/>
    <property type="match status" value="4"/>
</dbReference>
<evidence type="ECO:0000256" key="1">
    <source>
        <dbReference type="ARBA" id="ARBA00022574"/>
    </source>
</evidence>
<keyword evidence="2" id="KW-0677">Repeat</keyword>
<dbReference type="InterPro" id="IPR019775">
    <property type="entry name" value="WD40_repeat_CS"/>
</dbReference>
<dbReference type="InterPro" id="IPR020472">
    <property type="entry name" value="WD40_PAC1"/>
</dbReference>
<dbReference type="Gene3D" id="2.130.10.10">
    <property type="entry name" value="YVTN repeat-like/Quinoprotein amine dehydrogenase"/>
    <property type="match status" value="2"/>
</dbReference>
<evidence type="ECO:0000313" key="4">
    <source>
        <dbReference type="EMBL" id="MBK9719163.1"/>
    </source>
</evidence>
<dbReference type="PANTHER" id="PTHR19848:SF8">
    <property type="entry name" value="F-BOX AND WD REPEAT DOMAIN CONTAINING 7"/>
    <property type="match status" value="1"/>
</dbReference>
<dbReference type="PROSITE" id="PS50294">
    <property type="entry name" value="WD_REPEATS_REGION"/>
    <property type="match status" value="3"/>
</dbReference>
<dbReference type="SMART" id="SM00320">
    <property type="entry name" value="WD40"/>
    <property type="match status" value="7"/>
</dbReference>
<name>A0A9D7SB69_9BACT</name>
<gene>
    <name evidence="4" type="ORF">IPO85_16920</name>
</gene>
<dbReference type="SUPFAM" id="SSF50998">
    <property type="entry name" value="Quinoprotein alcohol dehydrogenase-like"/>
    <property type="match status" value="1"/>
</dbReference>
<protein>
    <submittedName>
        <fullName evidence="4">WD40 repeat domain-containing protein</fullName>
    </submittedName>
</protein>